<accession>R7ZQZ1</accession>
<dbReference type="STRING" id="1232681.ADIS_2923"/>
<dbReference type="Proteomes" id="UP000013909">
    <property type="component" value="Unassembled WGS sequence"/>
</dbReference>
<evidence type="ECO:0000313" key="2">
    <source>
        <dbReference type="Proteomes" id="UP000013909"/>
    </source>
</evidence>
<dbReference type="RefSeq" id="WP_010855057.1">
    <property type="nucleotide sequence ID" value="NZ_AQHR01000085.1"/>
</dbReference>
<evidence type="ECO:0000313" key="1">
    <source>
        <dbReference type="EMBL" id="EON76473.1"/>
    </source>
</evidence>
<dbReference type="EMBL" id="AQHR01000085">
    <property type="protein sequence ID" value="EON76473.1"/>
    <property type="molecule type" value="Genomic_DNA"/>
</dbReference>
<dbReference type="Pfam" id="PF23913">
    <property type="entry name" value="DUF7255"/>
    <property type="match status" value="1"/>
</dbReference>
<proteinExistence type="predicted"/>
<reference evidence="1 2" key="1">
    <citation type="submission" date="2013-02" db="EMBL/GenBank/DDBJ databases">
        <title>A novel strain isolated from Lonar lake, Maharashtra, India.</title>
        <authorList>
            <person name="Singh A."/>
        </authorList>
    </citation>
    <scope>NUCLEOTIDE SEQUENCE [LARGE SCALE GENOMIC DNA]</scope>
    <source>
        <strain evidence="1 2">AK24</strain>
    </source>
</reference>
<dbReference type="InterPro" id="IPR055679">
    <property type="entry name" value="DUF7255"/>
</dbReference>
<dbReference type="OrthoDB" id="4619215at2"/>
<protein>
    <submittedName>
        <fullName evidence="1">Uncharacterized protein</fullName>
    </submittedName>
</protein>
<name>R7ZQZ1_9BACT</name>
<organism evidence="1 2">
    <name type="scientific">Lunatimonas lonarensis</name>
    <dbReference type="NCBI Taxonomy" id="1232681"/>
    <lineage>
        <taxon>Bacteria</taxon>
        <taxon>Pseudomonadati</taxon>
        <taxon>Bacteroidota</taxon>
        <taxon>Cytophagia</taxon>
        <taxon>Cytophagales</taxon>
        <taxon>Cyclobacteriaceae</taxon>
    </lineage>
</organism>
<gene>
    <name evidence="1" type="ORF">ADIS_2923</name>
</gene>
<keyword evidence="2" id="KW-1185">Reference proteome</keyword>
<dbReference type="AlphaFoldDB" id="R7ZQZ1"/>
<sequence length="214" mass="24615">MHRIKVNHLLRALDTKGQEYVPDCRIEVSGSIWDTTSESLLEAGYRSIGGLGNPPKLRQLRLDFQIDRCLFVFDDEVHFNRYRLETLQTGLYGAFYFPWQGSYVRLCRQFERQCLQAGMQERVWYGPPLAAQCFGNAEPPGDLSGNGSSGWKLNAYNDLQYDLISRLQGYKLIRISGYETLLISGSLKKVDQLLLRPDEKTRMLIANWLVRKTA</sequence>
<comment type="caution">
    <text evidence="1">The sequence shown here is derived from an EMBL/GenBank/DDBJ whole genome shotgun (WGS) entry which is preliminary data.</text>
</comment>